<reference evidence="1 2" key="1">
    <citation type="submission" date="2023-10" db="EMBL/GenBank/DDBJ databases">
        <title>Genome-Wide Identification Analysis in wild type Solanum Pinnatisectum Reveals Some Genes Defensing Phytophthora Infestans.</title>
        <authorList>
            <person name="Sun C."/>
        </authorList>
    </citation>
    <scope>NUCLEOTIDE SEQUENCE [LARGE SCALE GENOMIC DNA]</scope>
    <source>
        <strain evidence="1">LQN</strain>
        <tissue evidence="1">Leaf</tissue>
    </source>
</reference>
<evidence type="ECO:0000313" key="2">
    <source>
        <dbReference type="Proteomes" id="UP001311915"/>
    </source>
</evidence>
<comment type="caution">
    <text evidence="1">The sequence shown here is derived from an EMBL/GenBank/DDBJ whole genome shotgun (WGS) entry which is preliminary data.</text>
</comment>
<organism evidence="1 2">
    <name type="scientific">Solanum pinnatisectum</name>
    <name type="common">tansyleaf nightshade</name>
    <dbReference type="NCBI Taxonomy" id="50273"/>
    <lineage>
        <taxon>Eukaryota</taxon>
        <taxon>Viridiplantae</taxon>
        <taxon>Streptophyta</taxon>
        <taxon>Embryophyta</taxon>
        <taxon>Tracheophyta</taxon>
        <taxon>Spermatophyta</taxon>
        <taxon>Magnoliopsida</taxon>
        <taxon>eudicotyledons</taxon>
        <taxon>Gunneridae</taxon>
        <taxon>Pentapetalae</taxon>
        <taxon>asterids</taxon>
        <taxon>lamiids</taxon>
        <taxon>Solanales</taxon>
        <taxon>Solanaceae</taxon>
        <taxon>Solanoideae</taxon>
        <taxon>Solaneae</taxon>
        <taxon>Solanum</taxon>
    </lineage>
</organism>
<dbReference type="AlphaFoldDB" id="A0AAV9LZG3"/>
<evidence type="ECO:0000313" key="1">
    <source>
        <dbReference type="EMBL" id="KAK4729762.1"/>
    </source>
</evidence>
<accession>A0AAV9LZG3</accession>
<sequence length="140" mass="16391">MIVLGCMDLDYSLSFDHPVDLSTSRSNRISLMMMQQLIPESLRGNNIREYIMEMSNFVTKLRASKLELSDDILVHLVLISLPAQFTQCVQKEDRLKQETIESEDPKPCFFRKKLGHMKKECFKYATWREKEELPKESSVN</sequence>
<keyword evidence="2" id="KW-1185">Reference proteome</keyword>
<proteinExistence type="predicted"/>
<name>A0AAV9LZG3_9SOLN</name>
<dbReference type="Proteomes" id="UP001311915">
    <property type="component" value="Unassembled WGS sequence"/>
</dbReference>
<protein>
    <submittedName>
        <fullName evidence="1">Uncharacterized protein</fullName>
    </submittedName>
</protein>
<dbReference type="EMBL" id="JAWPEI010000004">
    <property type="protein sequence ID" value="KAK4729762.1"/>
    <property type="molecule type" value="Genomic_DNA"/>
</dbReference>
<dbReference type="Pfam" id="PF14223">
    <property type="entry name" value="Retrotran_gag_2"/>
    <property type="match status" value="1"/>
</dbReference>
<gene>
    <name evidence="1" type="ORF">R3W88_022750</name>
</gene>